<dbReference type="EMBL" id="CAJVCH010124294">
    <property type="protein sequence ID" value="CAG7725602.1"/>
    <property type="molecule type" value="Genomic_DNA"/>
</dbReference>
<feature type="signal peptide" evidence="3">
    <location>
        <begin position="1"/>
        <end position="29"/>
    </location>
</feature>
<reference evidence="5" key="1">
    <citation type="submission" date="2021-06" db="EMBL/GenBank/DDBJ databases">
        <authorList>
            <person name="Hodson N. C."/>
            <person name="Mongue J. A."/>
            <person name="Jaron S. K."/>
        </authorList>
    </citation>
    <scope>NUCLEOTIDE SEQUENCE</scope>
</reference>
<proteinExistence type="predicted"/>
<feature type="chain" id="PRO_5035202745" description="ZP domain-containing protein" evidence="3">
    <location>
        <begin position="30"/>
        <end position="409"/>
    </location>
</feature>
<feature type="compositionally biased region" description="Polar residues" evidence="1">
    <location>
        <begin position="361"/>
        <end position="372"/>
    </location>
</feature>
<evidence type="ECO:0000256" key="1">
    <source>
        <dbReference type="SAM" id="MobiDB-lite"/>
    </source>
</evidence>
<sequence>MTLPKHFFPTARRFLVALILFTCFHSSLCLSNIDQLQGEAGFRMASLQWKYPAATRVPVSFRVRYCELHTWGLHRCRYQVVDENTGRTGRQETNDSNEVFLIEIGGLRMATNYTFQVVPQDPVQKKGGRPSQISLQTKGFSAKATKCLADSSEVSVETGPFFGGRISVEDSTRPGCFVKGNAKSPQTKYNLRIKHEDCGSVVNGSKVTTVILVQENVPILTHSTRRFVVVCSFSPDSFIVQAGVSLPRETSVAKSLDFSRLIRLSPQSSNLLHSEVAASPLQQDDTNNEIKSIHPAVNENGARAHLAAESLQKGGWETILVFGMICVAIVASMASVIWFIKSYRTSATNMEDQANDDNESFESQYDSQSSQDNRSEFEVELDFEFSEDNHDNPNQSQPSSFTCSSSSYA</sequence>
<feature type="region of interest" description="Disordered" evidence="1">
    <location>
        <begin position="353"/>
        <end position="409"/>
    </location>
</feature>
<evidence type="ECO:0000313" key="5">
    <source>
        <dbReference type="EMBL" id="CAG7725602.1"/>
    </source>
</evidence>
<dbReference type="CDD" id="cd00063">
    <property type="entry name" value="FN3"/>
    <property type="match status" value="1"/>
</dbReference>
<feature type="domain" description="ZP" evidence="4">
    <location>
        <begin position="146"/>
        <end position="409"/>
    </location>
</feature>
<feature type="transmembrane region" description="Helical" evidence="2">
    <location>
        <begin position="319"/>
        <end position="340"/>
    </location>
</feature>
<comment type="caution">
    <text evidence="5">The sequence shown here is derived from an EMBL/GenBank/DDBJ whole genome shotgun (WGS) entry which is preliminary data.</text>
</comment>
<evidence type="ECO:0000256" key="2">
    <source>
        <dbReference type="SAM" id="Phobius"/>
    </source>
</evidence>
<dbReference type="InterPro" id="IPR003961">
    <property type="entry name" value="FN3_dom"/>
</dbReference>
<protein>
    <recommendedName>
        <fullName evidence="4">ZP domain-containing protein</fullName>
    </recommendedName>
</protein>
<keyword evidence="2" id="KW-1133">Transmembrane helix</keyword>
<evidence type="ECO:0000256" key="3">
    <source>
        <dbReference type="SAM" id="SignalP"/>
    </source>
</evidence>
<evidence type="ECO:0000313" key="6">
    <source>
        <dbReference type="Proteomes" id="UP000708208"/>
    </source>
</evidence>
<keyword evidence="2" id="KW-0472">Membrane</keyword>
<dbReference type="Proteomes" id="UP000708208">
    <property type="component" value="Unassembled WGS sequence"/>
</dbReference>
<feature type="compositionally biased region" description="Low complexity" evidence="1">
    <location>
        <begin position="396"/>
        <end position="409"/>
    </location>
</feature>
<organism evidence="5 6">
    <name type="scientific">Allacma fusca</name>
    <dbReference type="NCBI Taxonomy" id="39272"/>
    <lineage>
        <taxon>Eukaryota</taxon>
        <taxon>Metazoa</taxon>
        <taxon>Ecdysozoa</taxon>
        <taxon>Arthropoda</taxon>
        <taxon>Hexapoda</taxon>
        <taxon>Collembola</taxon>
        <taxon>Symphypleona</taxon>
        <taxon>Sminthuridae</taxon>
        <taxon>Allacma</taxon>
    </lineage>
</organism>
<name>A0A8J2JQZ3_9HEXA</name>
<dbReference type="PROSITE" id="PS51034">
    <property type="entry name" value="ZP_2"/>
    <property type="match status" value="1"/>
</dbReference>
<accession>A0A8J2JQZ3</accession>
<dbReference type="InterPro" id="IPR001507">
    <property type="entry name" value="ZP_dom"/>
</dbReference>
<dbReference type="AlphaFoldDB" id="A0A8J2JQZ3"/>
<keyword evidence="3" id="KW-0732">Signal</keyword>
<keyword evidence="2" id="KW-0812">Transmembrane</keyword>
<dbReference type="OrthoDB" id="6368363at2759"/>
<gene>
    <name evidence="5" type="ORF">AFUS01_LOCUS14553</name>
</gene>
<keyword evidence="6" id="KW-1185">Reference proteome</keyword>
<evidence type="ECO:0000259" key="4">
    <source>
        <dbReference type="PROSITE" id="PS51034"/>
    </source>
</evidence>